<evidence type="ECO:0000313" key="3">
    <source>
        <dbReference type="EMBL" id="GFC97570.1"/>
    </source>
</evidence>
<comment type="caution">
    <text evidence="3">The sequence shown here is derived from an EMBL/GenBank/DDBJ whole genome shotgun (WGS) entry which is preliminary data.</text>
</comment>
<proteinExistence type="predicted"/>
<dbReference type="InterPro" id="IPR025724">
    <property type="entry name" value="GAG-pre-integrase_dom"/>
</dbReference>
<dbReference type="InterPro" id="IPR054722">
    <property type="entry name" value="PolX-like_BBD"/>
</dbReference>
<dbReference type="Pfam" id="PF22936">
    <property type="entry name" value="Pol_BBD"/>
    <property type="match status" value="1"/>
</dbReference>
<sequence>MLLREKGVMMLRPQHGNPQEHLQDKGVVDSGCSRHMTGNMSFLINYEEINRGYVSFGGNPKGGKITGKSKIKTGKLDFENVYFVRELKFNLFSVSQICDKKNNVLFIDTECIVLSPDFKLIDENQILLRVPRQNNMYDIELKNIVPIGGLTSLFAKATKDESKLWHRRLGHLNFKTINKLV</sequence>
<evidence type="ECO:0000259" key="1">
    <source>
        <dbReference type="Pfam" id="PF13976"/>
    </source>
</evidence>
<dbReference type="Pfam" id="PF13976">
    <property type="entry name" value="gag_pre-integrs"/>
    <property type="match status" value="1"/>
</dbReference>
<dbReference type="AlphaFoldDB" id="A0A699SJB1"/>
<dbReference type="EMBL" id="BKCJ011166886">
    <property type="protein sequence ID" value="GFC97570.1"/>
    <property type="molecule type" value="Genomic_DNA"/>
</dbReference>
<evidence type="ECO:0000259" key="2">
    <source>
        <dbReference type="Pfam" id="PF22936"/>
    </source>
</evidence>
<accession>A0A699SJB1</accession>
<feature type="domain" description="Retrovirus-related Pol polyprotein from transposon TNT 1-94-like beta-barrel" evidence="2">
    <location>
        <begin position="27"/>
        <end position="100"/>
    </location>
</feature>
<name>A0A699SJB1_TANCI</name>
<organism evidence="3">
    <name type="scientific">Tanacetum cinerariifolium</name>
    <name type="common">Dalmatian daisy</name>
    <name type="synonym">Chrysanthemum cinerariifolium</name>
    <dbReference type="NCBI Taxonomy" id="118510"/>
    <lineage>
        <taxon>Eukaryota</taxon>
        <taxon>Viridiplantae</taxon>
        <taxon>Streptophyta</taxon>
        <taxon>Embryophyta</taxon>
        <taxon>Tracheophyta</taxon>
        <taxon>Spermatophyta</taxon>
        <taxon>Magnoliopsida</taxon>
        <taxon>eudicotyledons</taxon>
        <taxon>Gunneridae</taxon>
        <taxon>Pentapetalae</taxon>
        <taxon>asterids</taxon>
        <taxon>campanulids</taxon>
        <taxon>Asterales</taxon>
        <taxon>Asteraceae</taxon>
        <taxon>Asteroideae</taxon>
        <taxon>Anthemideae</taxon>
        <taxon>Anthemidinae</taxon>
        <taxon>Tanacetum</taxon>
    </lineage>
</organism>
<reference evidence="3" key="1">
    <citation type="journal article" date="2019" name="Sci. Rep.">
        <title>Draft genome of Tanacetum cinerariifolium, the natural source of mosquito coil.</title>
        <authorList>
            <person name="Yamashiro T."/>
            <person name="Shiraishi A."/>
            <person name="Satake H."/>
            <person name="Nakayama K."/>
        </authorList>
    </citation>
    <scope>NUCLEOTIDE SEQUENCE</scope>
</reference>
<gene>
    <name evidence="3" type="ORF">Tci_869540</name>
</gene>
<protein>
    <submittedName>
        <fullName evidence="3">Ribonuclease H-like domain-containing protein</fullName>
    </submittedName>
</protein>
<feature type="domain" description="GAG-pre-integrase" evidence="1">
    <location>
        <begin position="154"/>
        <end position="181"/>
    </location>
</feature>